<organism evidence="3 4">
    <name type="scientific">Bacteroides fragilis CL07T12C05</name>
    <dbReference type="NCBI Taxonomy" id="997883"/>
    <lineage>
        <taxon>Bacteria</taxon>
        <taxon>Pseudomonadati</taxon>
        <taxon>Bacteroidota</taxon>
        <taxon>Bacteroidia</taxon>
        <taxon>Bacteroidales</taxon>
        <taxon>Bacteroidaceae</taxon>
        <taxon>Bacteroides</taxon>
    </lineage>
</organism>
<dbReference type="HOGENOM" id="CLU_668432_0_0_10"/>
<proteinExistence type="predicted"/>
<accession>A0A0E2AU40</accession>
<evidence type="ECO:0000256" key="1">
    <source>
        <dbReference type="SAM" id="Coils"/>
    </source>
</evidence>
<protein>
    <recommendedName>
        <fullName evidence="5">Transposase IS66 family protein</fullName>
    </recommendedName>
</protein>
<dbReference type="RefSeq" id="WP_005796158.1">
    <property type="nucleotide sequence ID" value="NZ_JH724215.1"/>
</dbReference>
<dbReference type="PATRIC" id="fig|997883.3.peg.879"/>
<name>A0A0E2AU40_BACFG</name>
<evidence type="ECO:0000313" key="4">
    <source>
        <dbReference type="Proteomes" id="UP000003879"/>
    </source>
</evidence>
<feature type="compositionally biased region" description="Basic and acidic residues" evidence="2">
    <location>
        <begin position="217"/>
        <end position="230"/>
    </location>
</feature>
<gene>
    <name evidence="3" type="ORF">HMPREF1056_00827</name>
</gene>
<sequence length="411" mass="46301">MYSYTDFERLYLRYKLEGVPSGVSIEQFCLSNQVLYNLFSKWYKDTRKKIVPVQVLGAPSPEAEVQEIPSPLPERTPEVETRLSSSTGLRILVDIRMSNGVHLSHKNLSYEGLKSLVDSDMTPEEKSKMIMELVAARERDAERIRCDEARIDALLSKVDELLSLQKAAMAAKKELDDYKQLVSNLLSKITALEERLKVRNKNLYGCKSQKGIRKKRVKDEEDHTRDKDDFDGTPQSIGSPSAEAGGEAVEEEGSEVKSKESHLYRQGLSYRTMSADNTVCHNSDIDRLPAGTVIIKLPFSGHPEIIDVVPGTHASGSRGRDALKHILGDSQVKALQSDGYNVYMYLDDHMVDIEHLCCMAHARVSAVYHTIISTCKMQGVAVLDYFKRFFSEIVKGRRDYEHLLPLTIGLN</sequence>
<evidence type="ECO:0008006" key="5">
    <source>
        <dbReference type="Google" id="ProtNLM"/>
    </source>
</evidence>
<dbReference type="AlphaFoldDB" id="A0A0E2AU40"/>
<comment type="caution">
    <text evidence="3">The sequence shown here is derived from an EMBL/GenBank/DDBJ whole genome shotgun (WGS) entry which is preliminary data.</text>
</comment>
<reference evidence="3 4" key="1">
    <citation type="submission" date="2012-02" db="EMBL/GenBank/DDBJ databases">
        <title>The Genome Sequence of Bacteroides fragilis CL07T12C05.</title>
        <authorList>
            <consortium name="The Broad Institute Genome Sequencing Platform"/>
            <person name="Earl A."/>
            <person name="Ward D."/>
            <person name="Feldgarden M."/>
            <person name="Gevers D."/>
            <person name="Zitomersky N.L."/>
            <person name="Coyne M.J."/>
            <person name="Comstock L.E."/>
            <person name="Young S.K."/>
            <person name="Zeng Q."/>
            <person name="Gargeya S."/>
            <person name="Fitzgerald M."/>
            <person name="Haas B."/>
            <person name="Abouelleil A."/>
            <person name="Alvarado L."/>
            <person name="Arachchi H.M."/>
            <person name="Berlin A."/>
            <person name="Chapman S.B."/>
            <person name="Gearin G."/>
            <person name="Goldberg J."/>
            <person name="Griggs A."/>
            <person name="Gujja S."/>
            <person name="Hansen M."/>
            <person name="Heiman D."/>
            <person name="Howarth C."/>
            <person name="Larimer J."/>
            <person name="Lui A."/>
            <person name="MacDonald P.J.P."/>
            <person name="McCowen C."/>
            <person name="Montmayeur A."/>
            <person name="Murphy C."/>
            <person name="Neiman D."/>
            <person name="Pearson M."/>
            <person name="Priest M."/>
            <person name="Roberts A."/>
            <person name="Saif S."/>
            <person name="Shea T."/>
            <person name="Sisk P."/>
            <person name="Stolte C."/>
            <person name="Sykes S."/>
            <person name="Wortman J."/>
            <person name="Nusbaum C."/>
            <person name="Birren B."/>
        </authorList>
    </citation>
    <scope>NUCLEOTIDE SEQUENCE [LARGE SCALE GENOMIC DNA]</scope>
    <source>
        <strain evidence="3 4">CL07T12C05</strain>
    </source>
</reference>
<feature type="region of interest" description="Disordered" evidence="2">
    <location>
        <begin position="212"/>
        <end position="262"/>
    </location>
</feature>
<keyword evidence="1" id="KW-0175">Coiled coil</keyword>
<dbReference type="EMBL" id="AGXN01000005">
    <property type="protein sequence ID" value="EIY99526.1"/>
    <property type="molecule type" value="Genomic_DNA"/>
</dbReference>
<evidence type="ECO:0000256" key="2">
    <source>
        <dbReference type="SAM" id="MobiDB-lite"/>
    </source>
</evidence>
<dbReference type="Proteomes" id="UP000003879">
    <property type="component" value="Unassembled WGS sequence"/>
</dbReference>
<feature type="coiled-coil region" evidence="1">
    <location>
        <begin position="161"/>
        <end position="195"/>
    </location>
</feature>
<evidence type="ECO:0000313" key="3">
    <source>
        <dbReference type="EMBL" id="EIY99526.1"/>
    </source>
</evidence>